<organism evidence="1">
    <name type="scientific">Strongyloides stercoralis</name>
    <name type="common">Threadworm</name>
    <dbReference type="NCBI Taxonomy" id="6248"/>
    <lineage>
        <taxon>Eukaryota</taxon>
        <taxon>Metazoa</taxon>
        <taxon>Ecdysozoa</taxon>
        <taxon>Nematoda</taxon>
        <taxon>Chromadorea</taxon>
        <taxon>Rhabditida</taxon>
        <taxon>Tylenchina</taxon>
        <taxon>Panagrolaimomorpha</taxon>
        <taxon>Strongyloidoidea</taxon>
        <taxon>Strongyloididae</taxon>
        <taxon>Strongyloides</taxon>
    </lineage>
</organism>
<proteinExistence type="predicted"/>
<dbReference type="AlphaFoldDB" id="A0A0K0DXL2"/>
<reference evidence="1" key="1">
    <citation type="submission" date="2015-08" db="UniProtKB">
        <authorList>
            <consortium name="WormBaseParasite"/>
        </authorList>
    </citation>
    <scope>IDENTIFICATION</scope>
</reference>
<dbReference type="WBParaSite" id="SSTP_0000197700.1">
    <property type="protein sequence ID" value="SSTP_0000197700.1"/>
    <property type="gene ID" value="SSTP_0000197700"/>
</dbReference>
<evidence type="ECO:0000313" key="1">
    <source>
        <dbReference type="WBParaSite" id="SSTP_0000197700.1"/>
    </source>
</evidence>
<accession>A0A0K0DXL2</accession>
<protein>
    <submittedName>
        <fullName evidence="1">MBA1 domain-containing protein</fullName>
    </submittedName>
</protein>
<sequence>MITNHKKNESYIVDKTTVNKNNGEFTLSGRCMYINDSNIKFIPYLILKTSKKNYSFQINNQNNIYADAIEKQNMKNKINAKYNEDKNNIPNNNIVEKKEILSNKKYTNLFDNSNKFKKFSINDAINNRTININENDSKNYCNIDFYQYKFPDDIINISNNGIYVLYNLFVYKNQIYNPFEKLTVLHGIHINRKKDNNNYPIQLKSFDNYISSLKKKYILL</sequence>
<name>A0A0K0DXL2_STRER</name>